<dbReference type="EMBL" id="JBHRTN010000004">
    <property type="protein sequence ID" value="MFC3124197.1"/>
    <property type="molecule type" value="Genomic_DNA"/>
</dbReference>
<evidence type="ECO:0000313" key="5">
    <source>
        <dbReference type="Proteomes" id="UP001595593"/>
    </source>
</evidence>
<feature type="region of interest" description="Disordered" evidence="1">
    <location>
        <begin position="1"/>
        <end position="21"/>
    </location>
</feature>
<feature type="domain" description="ChsH2 C-terminal OB-fold" evidence="2">
    <location>
        <begin position="61"/>
        <end position="117"/>
    </location>
</feature>
<feature type="domain" description="ChsH2 rubredoxin-like zinc ribbon" evidence="3">
    <location>
        <begin position="23"/>
        <end position="58"/>
    </location>
</feature>
<organism evidence="4 5">
    <name type="scientific">Teichococcus globiformis</name>
    <dbReference type="NCBI Taxonomy" id="2307229"/>
    <lineage>
        <taxon>Bacteria</taxon>
        <taxon>Pseudomonadati</taxon>
        <taxon>Pseudomonadota</taxon>
        <taxon>Alphaproteobacteria</taxon>
        <taxon>Acetobacterales</taxon>
        <taxon>Roseomonadaceae</taxon>
        <taxon>Roseomonas</taxon>
    </lineage>
</organism>
<dbReference type="PANTHER" id="PTHR34075:SF5">
    <property type="entry name" value="BLR3430 PROTEIN"/>
    <property type="match status" value="1"/>
</dbReference>
<accession>A0ABV7G1L9</accession>
<evidence type="ECO:0000256" key="1">
    <source>
        <dbReference type="SAM" id="MobiDB-lite"/>
    </source>
</evidence>
<reference evidence="5" key="1">
    <citation type="journal article" date="2019" name="Int. J. Syst. Evol. Microbiol.">
        <title>The Global Catalogue of Microorganisms (GCM) 10K type strain sequencing project: providing services to taxonomists for standard genome sequencing and annotation.</title>
        <authorList>
            <consortium name="The Broad Institute Genomics Platform"/>
            <consortium name="The Broad Institute Genome Sequencing Center for Infectious Disease"/>
            <person name="Wu L."/>
            <person name="Ma J."/>
        </authorList>
    </citation>
    <scope>NUCLEOTIDE SEQUENCE [LARGE SCALE GENOMIC DNA]</scope>
    <source>
        <strain evidence="5">KCTC 52094</strain>
    </source>
</reference>
<dbReference type="InterPro" id="IPR002878">
    <property type="entry name" value="ChsH2_C"/>
</dbReference>
<dbReference type="InterPro" id="IPR022002">
    <property type="entry name" value="ChsH2_Znr"/>
</dbReference>
<dbReference type="Pfam" id="PF01796">
    <property type="entry name" value="OB_ChsH2_C"/>
    <property type="match status" value="1"/>
</dbReference>
<feature type="compositionally biased region" description="Pro residues" evidence="1">
    <location>
        <begin position="8"/>
        <end position="18"/>
    </location>
</feature>
<dbReference type="PANTHER" id="PTHR34075">
    <property type="entry name" value="BLR3430 PROTEIN"/>
    <property type="match status" value="1"/>
</dbReference>
<dbReference type="Gene3D" id="6.10.30.10">
    <property type="match status" value="1"/>
</dbReference>
<evidence type="ECO:0000259" key="2">
    <source>
        <dbReference type="Pfam" id="PF01796"/>
    </source>
</evidence>
<name>A0ABV7G1L9_9PROT</name>
<dbReference type="Proteomes" id="UP001595593">
    <property type="component" value="Unassembled WGS sequence"/>
</dbReference>
<dbReference type="RefSeq" id="WP_379594531.1">
    <property type="nucleotide sequence ID" value="NZ_JBHRTN010000004.1"/>
</dbReference>
<protein>
    <submittedName>
        <fullName evidence="4">Zn-ribbon domain-containing OB-fold protein</fullName>
    </submittedName>
</protein>
<gene>
    <name evidence="4" type="ORF">ACFOD4_03920</name>
</gene>
<dbReference type="Pfam" id="PF12172">
    <property type="entry name" value="zf-ChsH2"/>
    <property type="match status" value="1"/>
</dbReference>
<dbReference type="InterPro" id="IPR012340">
    <property type="entry name" value="NA-bd_OB-fold"/>
</dbReference>
<dbReference type="SUPFAM" id="SSF50249">
    <property type="entry name" value="Nucleic acid-binding proteins"/>
    <property type="match status" value="1"/>
</dbReference>
<sequence>MSEKLPARTPPAPTPDPSTRPFWEAAREGRLLIGRNTKTGKVHYPPRPVCPFDDEGEVEFVPARGHGTIYSYSHMHAKTPYVIAYVELAEGPRIMTNIVDCDPAALRVGLPVRVVFVPSDDPAQPIPMFTPAQEN</sequence>
<keyword evidence="5" id="KW-1185">Reference proteome</keyword>
<comment type="caution">
    <text evidence="4">The sequence shown here is derived from an EMBL/GenBank/DDBJ whole genome shotgun (WGS) entry which is preliminary data.</text>
</comment>
<proteinExistence type="predicted"/>
<evidence type="ECO:0000259" key="3">
    <source>
        <dbReference type="Pfam" id="PF12172"/>
    </source>
</evidence>
<dbReference type="InterPro" id="IPR052513">
    <property type="entry name" value="Thioester_dehydratase-like"/>
</dbReference>
<evidence type="ECO:0000313" key="4">
    <source>
        <dbReference type="EMBL" id="MFC3124197.1"/>
    </source>
</evidence>